<sequence>MVAKVQPSSGGRLELEEGATDDYRGRRRRNREGNMNKGSLQSKKRSLEANLRKSSTHMHGKGHIFVQAMNHPRLGIPDQA</sequence>
<proteinExistence type="predicted"/>
<feature type="region of interest" description="Disordered" evidence="1">
    <location>
        <begin position="1"/>
        <end position="46"/>
    </location>
</feature>
<keyword evidence="3" id="KW-1185">Reference proteome</keyword>
<evidence type="ECO:0000256" key="1">
    <source>
        <dbReference type="SAM" id="MobiDB-lite"/>
    </source>
</evidence>
<accession>A0ABU6ZJZ8</accession>
<evidence type="ECO:0000313" key="2">
    <source>
        <dbReference type="EMBL" id="MED6222265.1"/>
    </source>
</evidence>
<organism evidence="2 3">
    <name type="scientific">Stylosanthes scabra</name>
    <dbReference type="NCBI Taxonomy" id="79078"/>
    <lineage>
        <taxon>Eukaryota</taxon>
        <taxon>Viridiplantae</taxon>
        <taxon>Streptophyta</taxon>
        <taxon>Embryophyta</taxon>
        <taxon>Tracheophyta</taxon>
        <taxon>Spermatophyta</taxon>
        <taxon>Magnoliopsida</taxon>
        <taxon>eudicotyledons</taxon>
        <taxon>Gunneridae</taxon>
        <taxon>Pentapetalae</taxon>
        <taxon>rosids</taxon>
        <taxon>fabids</taxon>
        <taxon>Fabales</taxon>
        <taxon>Fabaceae</taxon>
        <taxon>Papilionoideae</taxon>
        <taxon>50 kb inversion clade</taxon>
        <taxon>dalbergioids sensu lato</taxon>
        <taxon>Dalbergieae</taxon>
        <taxon>Pterocarpus clade</taxon>
        <taxon>Stylosanthes</taxon>
    </lineage>
</organism>
<dbReference type="Proteomes" id="UP001341840">
    <property type="component" value="Unassembled WGS sequence"/>
</dbReference>
<comment type="caution">
    <text evidence="2">The sequence shown here is derived from an EMBL/GenBank/DDBJ whole genome shotgun (WGS) entry which is preliminary data.</text>
</comment>
<dbReference type="EMBL" id="JASCZI010272446">
    <property type="protein sequence ID" value="MED6222265.1"/>
    <property type="molecule type" value="Genomic_DNA"/>
</dbReference>
<name>A0ABU6ZJZ8_9FABA</name>
<reference evidence="2 3" key="1">
    <citation type="journal article" date="2023" name="Plants (Basel)">
        <title>Bridging the Gap: Combining Genomics and Transcriptomics Approaches to Understand Stylosanthes scabra, an Orphan Legume from the Brazilian Caatinga.</title>
        <authorList>
            <person name="Ferreira-Neto J.R.C."/>
            <person name="da Silva M.D."/>
            <person name="Binneck E."/>
            <person name="de Melo N.F."/>
            <person name="da Silva R.H."/>
            <person name="de Melo A.L.T.M."/>
            <person name="Pandolfi V."/>
            <person name="Bustamante F.O."/>
            <person name="Brasileiro-Vidal A.C."/>
            <person name="Benko-Iseppon A.M."/>
        </authorList>
    </citation>
    <scope>NUCLEOTIDE SEQUENCE [LARGE SCALE GENOMIC DNA]</scope>
    <source>
        <tissue evidence="2">Leaves</tissue>
    </source>
</reference>
<gene>
    <name evidence="2" type="ORF">PIB30_062694</name>
</gene>
<protein>
    <submittedName>
        <fullName evidence="2">Uncharacterized protein</fullName>
    </submittedName>
</protein>
<evidence type="ECO:0000313" key="3">
    <source>
        <dbReference type="Proteomes" id="UP001341840"/>
    </source>
</evidence>